<keyword evidence="7" id="KW-0732">Signal</keyword>
<keyword evidence="10" id="KW-1185">Reference proteome</keyword>
<accession>A0ABX0LKT8</accession>
<dbReference type="Pfam" id="PF03772">
    <property type="entry name" value="Competence"/>
    <property type="match status" value="1"/>
</dbReference>
<evidence type="ECO:0000256" key="6">
    <source>
        <dbReference type="SAM" id="Phobius"/>
    </source>
</evidence>
<evidence type="ECO:0000313" key="9">
    <source>
        <dbReference type="EMBL" id="NHZ32572.1"/>
    </source>
</evidence>
<feature type="transmembrane region" description="Helical" evidence="6">
    <location>
        <begin position="384"/>
        <end position="408"/>
    </location>
</feature>
<keyword evidence="2" id="KW-1003">Cell membrane</keyword>
<dbReference type="Pfam" id="PF13567">
    <property type="entry name" value="DUF4131"/>
    <property type="match status" value="1"/>
</dbReference>
<dbReference type="PANTHER" id="PTHR30619">
    <property type="entry name" value="DNA INTERNALIZATION/COMPETENCE PROTEIN COMEC/REC2"/>
    <property type="match status" value="1"/>
</dbReference>
<dbReference type="PANTHER" id="PTHR30619:SF1">
    <property type="entry name" value="RECOMBINATION PROTEIN 2"/>
    <property type="match status" value="1"/>
</dbReference>
<dbReference type="InterPro" id="IPR004797">
    <property type="entry name" value="Competence_ComEC/Rec2"/>
</dbReference>
<evidence type="ECO:0000256" key="1">
    <source>
        <dbReference type="ARBA" id="ARBA00004651"/>
    </source>
</evidence>
<evidence type="ECO:0000259" key="8">
    <source>
        <dbReference type="SMART" id="SM00849"/>
    </source>
</evidence>
<dbReference type="SUPFAM" id="SSF56281">
    <property type="entry name" value="Metallo-hydrolase/oxidoreductase"/>
    <property type="match status" value="1"/>
</dbReference>
<dbReference type="InterPro" id="IPR025405">
    <property type="entry name" value="DUF4131"/>
</dbReference>
<feature type="signal peptide" evidence="7">
    <location>
        <begin position="1"/>
        <end position="19"/>
    </location>
</feature>
<dbReference type="SMART" id="SM00849">
    <property type="entry name" value="Lactamase_B"/>
    <property type="match status" value="1"/>
</dbReference>
<evidence type="ECO:0000256" key="5">
    <source>
        <dbReference type="ARBA" id="ARBA00023136"/>
    </source>
</evidence>
<name>A0ABX0LKT8_9BURK</name>
<feature type="transmembrane region" description="Helical" evidence="6">
    <location>
        <begin position="420"/>
        <end position="442"/>
    </location>
</feature>
<comment type="caution">
    <text evidence="9">The sequence shown here is derived from an EMBL/GenBank/DDBJ whole genome shotgun (WGS) entry which is preliminary data.</text>
</comment>
<dbReference type="InterPro" id="IPR052159">
    <property type="entry name" value="Competence_DNA_uptake"/>
</dbReference>
<dbReference type="RefSeq" id="WP_167221515.1">
    <property type="nucleotide sequence ID" value="NZ_VUYU01000002.1"/>
</dbReference>
<dbReference type="EMBL" id="VUYU01000002">
    <property type="protein sequence ID" value="NHZ32572.1"/>
    <property type="molecule type" value="Genomic_DNA"/>
</dbReference>
<dbReference type="Proteomes" id="UP000785613">
    <property type="component" value="Unassembled WGS sequence"/>
</dbReference>
<evidence type="ECO:0000313" key="10">
    <source>
        <dbReference type="Proteomes" id="UP000785613"/>
    </source>
</evidence>
<feature type="transmembrane region" description="Helical" evidence="6">
    <location>
        <begin position="290"/>
        <end position="309"/>
    </location>
</feature>
<keyword evidence="3 6" id="KW-0812">Transmembrane</keyword>
<sequence>MRVAILGFACGAAVLQVQAQLPSPSTIAAFAVVAFLLCFLRGVPRVAMAGALAGFCWAALLAQLALAPELARADEGRDITVVGTIDSLPYRFGQGVRFNFKVERVLGDAVAVPPRVSLSWYAGYGDALQAVPDVQPGERWQLVVRLQRPHGNANPHGFDYEAWLLEQGVRATGYVRAEGDRNRRLDSFVFGFSNVVEHCRATLRERILRALPGKQYAGVIVALVVGDQRSIGQADWNVFNRTGVGHLISISGLHITMVSGLFAALASVLWRRSFFTGAQLSLWMPAPKVAALTGAMVALAYVLLAGFGVPAQRTLYMLAVVAAALWFGRLTQVSHVLCVALGVVVLIDPWAIASPGFWLSFGAVAAILFATTGRTAVTEPRWRGMLLVGAHTQYVVTLALVPLTMLLFSQVSVVSPLANALAIPVVSFIVTPLALAGSMLPAPLSTLLLNVAHYAVQALAWVLTWCAGSRFAVWSAPTPEPWLFAFAAIGTVWMLAPRGWPHRWSGLAAWLPLLTAQPSHPPPGEVAVTAFDVGQGMALLIETSGHRLLYDTGPAYTPESNGANRVILPYLRARGIAHLDGVIVSHSDIDHAGGALTLLDAVGVGWVASSLWYDHPIVKAAPHHVRCAGGQQWTWDGVRFEMLHPTMASYDDPGLKPNARGCVLRISAGDHAILLAGDIEAAQEAQLVAGSAPLLRADVLLAPHHGSGTSSTPPFLAAVRPRLVLFQVGYRNRYRHPKKEVVERYEKLGIERLRTDESGAIMLDSANAFAPVVYRRAHARYWYGN</sequence>
<feature type="chain" id="PRO_5046128412" evidence="7">
    <location>
        <begin position="20"/>
        <end position="785"/>
    </location>
</feature>
<evidence type="ECO:0000256" key="3">
    <source>
        <dbReference type="ARBA" id="ARBA00022692"/>
    </source>
</evidence>
<protein>
    <submittedName>
        <fullName evidence="9">DNA internalization-related competence protein ComEC/Rec2</fullName>
    </submittedName>
</protein>
<dbReference type="InterPro" id="IPR036866">
    <property type="entry name" value="RibonucZ/Hydroxyglut_hydro"/>
</dbReference>
<feature type="transmembrane region" description="Helical" evidence="6">
    <location>
        <begin position="316"/>
        <end position="344"/>
    </location>
</feature>
<feature type="transmembrane region" description="Helical" evidence="6">
    <location>
        <begin position="454"/>
        <end position="476"/>
    </location>
</feature>
<keyword evidence="5 6" id="KW-0472">Membrane</keyword>
<gene>
    <name evidence="9" type="ORF">F0185_03065</name>
</gene>
<dbReference type="InterPro" id="IPR001279">
    <property type="entry name" value="Metallo-B-lactamas"/>
</dbReference>
<reference evidence="9 10" key="1">
    <citation type="submission" date="2019-09" db="EMBL/GenBank/DDBJ databases">
        <title>Taxonomy of Antarctic Massilia spp.: description of Massilia rubra sp. nov., Massilia aquatica sp. nov., Massilia mucilaginosa sp. nov., Massilia frigida sp. nov. isolated from streams, lakes and regoliths.</title>
        <authorList>
            <person name="Holochova P."/>
            <person name="Sedlacek I."/>
            <person name="Kralova S."/>
            <person name="Maslanova I."/>
            <person name="Busse H.-J."/>
            <person name="Stankova E."/>
            <person name="Vrbovska V."/>
            <person name="Kovarovic V."/>
            <person name="Bartak M."/>
            <person name="Svec P."/>
            <person name="Pantucek R."/>
        </authorList>
    </citation>
    <scope>NUCLEOTIDE SEQUENCE [LARGE SCALE GENOMIC DNA]</scope>
    <source>
        <strain evidence="9 10">CCM 8692</strain>
    </source>
</reference>
<dbReference type="InterPro" id="IPR035681">
    <property type="entry name" value="ComA-like_MBL"/>
</dbReference>
<feature type="transmembrane region" description="Helical" evidence="6">
    <location>
        <begin position="350"/>
        <end position="372"/>
    </location>
</feature>
<dbReference type="InterPro" id="IPR004477">
    <property type="entry name" value="ComEC_N"/>
</dbReference>
<feature type="transmembrane region" description="Helical" evidence="6">
    <location>
        <begin position="247"/>
        <end position="270"/>
    </location>
</feature>
<dbReference type="NCBIfam" id="TIGR00361">
    <property type="entry name" value="ComEC_Rec2"/>
    <property type="match status" value="1"/>
</dbReference>
<comment type="subcellular location">
    <subcellularLocation>
        <location evidence="1">Cell membrane</location>
        <topology evidence="1">Multi-pass membrane protein</topology>
    </subcellularLocation>
</comment>
<dbReference type="Pfam" id="PF00753">
    <property type="entry name" value="Lactamase_B"/>
    <property type="match status" value="1"/>
</dbReference>
<keyword evidence="4 6" id="KW-1133">Transmembrane helix</keyword>
<organism evidence="9 10">
    <name type="scientific">Massilia rubra</name>
    <dbReference type="NCBI Taxonomy" id="2607910"/>
    <lineage>
        <taxon>Bacteria</taxon>
        <taxon>Pseudomonadati</taxon>
        <taxon>Pseudomonadota</taxon>
        <taxon>Betaproteobacteria</taxon>
        <taxon>Burkholderiales</taxon>
        <taxon>Oxalobacteraceae</taxon>
        <taxon>Telluria group</taxon>
        <taxon>Massilia</taxon>
    </lineage>
</organism>
<dbReference type="CDD" id="cd07731">
    <property type="entry name" value="ComA-like_MBL-fold"/>
    <property type="match status" value="1"/>
</dbReference>
<proteinExistence type="predicted"/>
<dbReference type="Gene3D" id="3.60.15.10">
    <property type="entry name" value="Ribonuclease Z/Hydroxyacylglutathione hydrolase-like"/>
    <property type="match status" value="1"/>
</dbReference>
<evidence type="ECO:0000256" key="7">
    <source>
        <dbReference type="SAM" id="SignalP"/>
    </source>
</evidence>
<evidence type="ECO:0000256" key="2">
    <source>
        <dbReference type="ARBA" id="ARBA00022475"/>
    </source>
</evidence>
<evidence type="ECO:0000256" key="4">
    <source>
        <dbReference type="ARBA" id="ARBA00022989"/>
    </source>
</evidence>
<dbReference type="NCBIfam" id="TIGR00360">
    <property type="entry name" value="ComEC_N-term"/>
    <property type="match status" value="1"/>
</dbReference>
<feature type="domain" description="Metallo-beta-lactamase" evidence="8">
    <location>
        <begin position="535"/>
        <end position="730"/>
    </location>
</feature>
<feature type="transmembrane region" description="Helical" evidence="6">
    <location>
        <begin position="29"/>
        <end position="62"/>
    </location>
</feature>